<organism evidence="2 3">
    <name type="scientific">Paraferrimonas sedimenticola</name>
    <dbReference type="NCBI Taxonomy" id="375674"/>
    <lineage>
        <taxon>Bacteria</taxon>
        <taxon>Pseudomonadati</taxon>
        <taxon>Pseudomonadota</taxon>
        <taxon>Gammaproteobacteria</taxon>
        <taxon>Alteromonadales</taxon>
        <taxon>Ferrimonadaceae</taxon>
        <taxon>Paraferrimonas</taxon>
    </lineage>
</organism>
<reference evidence="2" key="1">
    <citation type="journal article" date="2014" name="Int. J. Syst. Evol. Microbiol.">
        <title>Complete genome sequence of Corynebacterium casei LMG S-19264T (=DSM 44701T), isolated from a smear-ripened cheese.</title>
        <authorList>
            <consortium name="US DOE Joint Genome Institute (JGI-PGF)"/>
            <person name="Walter F."/>
            <person name="Albersmeier A."/>
            <person name="Kalinowski J."/>
            <person name="Ruckert C."/>
        </authorList>
    </citation>
    <scope>NUCLEOTIDE SEQUENCE</scope>
    <source>
        <strain evidence="2">NBRC 101628</strain>
    </source>
</reference>
<protein>
    <recommendedName>
        <fullName evidence="4">DUF962 domain-containing protein</fullName>
    </recommendedName>
</protein>
<feature type="transmembrane region" description="Helical" evidence="1">
    <location>
        <begin position="80"/>
        <end position="100"/>
    </location>
</feature>
<dbReference type="EMBL" id="BSNC01000005">
    <property type="protein sequence ID" value="GLP96732.1"/>
    <property type="molecule type" value="Genomic_DNA"/>
</dbReference>
<keyword evidence="1" id="KW-1133">Transmembrane helix</keyword>
<dbReference type="Pfam" id="PF06127">
    <property type="entry name" value="Mpo1-like"/>
    <property type="match status" value="1"/>
</dbReference>
<dbReference type="PANTHER" id="PTHR34205:SF2">
    <property type="entry name" value="DUF962 DOMAIN-CONTAINING PROTEIN"/>
    <property type="match status" value="1"/>
</dbReference>
<proteinExistence type="predicted"/>
<reference evidence="2" key="2">
    <citation type="submission" date="2023-01" db="EMBL/GenBank/DDBJ databases">
        <title>Draft genome sequence of Paraferrimonas sedimenticola strain NBRC 101628.</title>
        <authorList>
            <person name="Sun Q."/>
            <person name="Mori K."/>
        </authorList>
    </citation>
    <scope>NUCLEOTIDE SEQUENCE</scope>
    <source>
        <strain evidence="2">NBRC 101628</strain>
    </source>
</reference>
<feature type="transmembrane region" description="Helical" evidence="1">
    <location>
        <begin position="25"/>
        <end position="43"/>
    </location>
</feature>
<sequence>MAKFDSFWEFYPYYLSEHKDVRCRALHYVGSTLALLSLAWVILVGGLGYIWVPLLCGYGPAWAGHALFEKNKPATFSYPFYSFCGDWVMFFQAITGRLRIPA</sequence>
<accession>A0AA37W1T3</accession>
<evidence type="ECO:0008006" key="4">
    <source>
        <dbReference type="Google" id="ProtNLM"/>
    </source>
</evidence>
<evidence type="ECO:0000313" key="2">
    <source>
        <dbReference type="EMBL" id="GLP96732.1"/>
    </source>
</evidence>
<evidence type="ECO:0000256" key="1">
    <source>
        <dbReference type="SAM" id="Phobius"/>
    </source>
</evidence>
<keyword evidence="1" id="KW-0472">Membrane</keyword>
<evidence type="ECO:0000313" key="3">
    <source>
        <dbReference type="Proteomes" id="UP001161422"/>
    </source>
</evidence>
<gene>
    <name evidence="2" type="ORF">GCM10007895_20380</name>
</gene>
<keyword evidence="1" id="KW-0812">Transmembrane</keyword>
<dbReference type="PANTHER" id="PTHR34205">
    <property type="entry name" value="TRANSMEMBRANE PROTEIN"/>
    <property type="match status" value="1"/>
</dbReference>
<name>A0AA37W1T3_9GAMM</name>
<dbReference type="Proteomes" id="UP001161422">
    <property type="component" value="Unassembled WGS sequence"/>
</dbReference>
<dbReference type="InterPro" id="IPR009305">
    <property type="entry name" value="Mpo1-like"/>
</dbReference>
<comment type="caution">
    <text evidence="2">The sequence shown here is derived from an EMBL/GenBank/DDBJ whole genome shotgun (WGS) entry which is preliminary data.</text>
</comment>
<dbReference type="AlphaFoldDB" id="A0AA37W1T3"/>
<dbReference type="RefSeq" id="WP_095504050.1">
    <property type="nucleotide sequence ID" value="NZ_BSNC01000005.1"/>
</dbReference>
<keyword evidence="3" id="KW-1185">Reference proteome</keyword>